<sequence>MSLKEARQVTRRKRKEFDQEPPKGYVFGDAFRLWCNQKKGRIVSYENEKRMLERHLLPYVDETNR</sequence>
<evidence type="ECO:0000313" key="2">
    <source>
        <dbReference type="EMBL" id="EJW99573.1"/>
    </source>
</evidence>
<protein>
    <submittedName>
        <fullName evidence="2">Uncharacterized protein</fullName>
    </submittedName>
</protein>
<reference evidence="2" key="1">
    <citation type="journal article" date="2012" name="PLoS ONE">
        <title>Gene sets for utilization of primary and secondary nutrition supplies in the distal gut of endangered iberian lynx.</title>
        <authorList>
            <person name="Alcaide M."/>
            <person name="Messina E."/>
            <person name="Richter M."/>
            <person name="Bargiela R."/>
            <person name="Peplies J."/>
            <person name="Huws S.A."/>
            <person name="Newbold C.J."/>
            <person name="Golyshin P.N."/>
            <person name="Simon M.A."/>
            <person name="Lopez G."/>
            <person name="Yakimov M.M."/>
            <person name="Ferrer M."/>
        </authorList>
    </citation>
    <scope>NUCLEOTIDE SEQUENCE</scope>
</reference>
<name>J9FYE3_9ZZZZ</name>
<proteinExistence type="predicted"/>
<dbReference type="AlphaFoldDB" id="J9FYE3"/>
<dbReference type="EMBL" id="AMCI01003745">
    <property type="protein sequence ID" value="EJW99573.1"/>
    <property type="molecule type" value="Genomic_DNA"/>
</dbReference>
<gene>
    <name evidence="2" type="ORF">EVA_12320</name>
</gene>
<feature type="region of interest" description="Disordered" evidence="1">
    <location>
        <begin position="1"/>
        <end position="20"/>
    </location>
</feature>
<comment type="caution">
    <text evidence="2">The sequence shown here is derived from an EMBL/GenBank/DDBJ whole genome shotgun (WGS) entry which is preliminary data.</text>
</comment>
<organism evidence="2">
    <name type="scientific">gut metagenome</name>
    <dbReference type="NCBI Taxonomy" id="749906"/>
    <lineage>
        <taxon>unclassified sequences</taxon>
        <taxon>metagenomes</taxon>
        <taxon>organismal metagenomes</taxon>
    </lineage>
</organism>
<accession>J9FYE3</accession>
<evidence type="ECO:0000256" key="1">
    <source>
        <dbReference type="SAM" id="MobiDB-lite"/>
    </source>
</evidence>